<dbReference type="AlphaFoldDB" id="A0A9D5AV98"/>
<comment type="caution">
    <text evidence="2">The sequence shown here is derived from an EMBL/GenBank/DDBJ whole genome shotgun (WGS) entry which is preliminary data.</text>
</comment>
<dbReference type="OrthoDB" id="1923324at2759"/>
<feature type="compositionally biased region" description="Basic and acidic residues" evidence="1">
    <location>
        <begin position="198"/>
        <end position="210"/>
    </location>
</feature>
<dbReference type="EMBL" id="JAMSHJ010000004">
    <property type="protein sequence ID" value="KAI5420486.1"/>
    <property type="molecule type" value="Genomic_DNA"/>
</dbReference>
<feature type="compositionally biased region" description="Low complexity" evidence="1">
    <location>
        <begin position="284"/>
        <end position="293"/>
    </location>
</feature>
<feature type="region of interest" description="Disordered" evidence="1">
    <location>
        <begin position="273"/>
        <end position="294"/>
    </location>
</feature>
<dbReference type="Gramene" id="Psat4g163880.2">
    <property type="protein sequence ID" value="Psat4g163880.2.cds"/>
    <property type="gene ID" value="Psat4g163880"/>
</dbReference>
<feature type="region of interest" description="Disordered" evidence="1">
    <location>
        <begin position="198"/>
        <end position="219"/>
    </location>
</feature>
<protein>
    <submittedName>
        <fullName evidence="2">Uncharacterized protein</fullName>
    </submittedName>
</protein>
<gene>
    <name evidence="2" type="ORF">KIW84_044329</name>
</gene>
<sequence length="470" mass="52312">MQVSMKNRIVTDHWAYLEHFDAPMWADLTLEANSPYEYNITDDDWFTKNHLFHQLSARKLKSKFSHSVEDAVMLQGFASPGLPSSVSKSRGKHYNCKTKWGKGINLNALLDKQEGLSRRGCFKQGADIDYQVKPKSTISVGKPISGLTFEHNARGKTMSKVSCGNLVGSSSSMDKKNYERPTRTMLASENMIQKKDYKEHKKVSYDEKRKSSSNNSFGKSVVTEASRVWDQHKYMEVSNKPCDQKSGSSSVNSISLRKSYATQKVSKVEMDVDNMKSRGRKSSSGKSSVGSCSNPSYEVKFVSKEQRKKITNTKDVVTTNPADKNRCNLGNKFKTSSITAEGKGKGIILGNNINVAKSLIKSQSVRSCTKLPGKVNKANFCTAAKEMLHKGKENATMKLTVNKHCNEKGVLARGILKSPKSKEHNRQHRDGKAGSAALTILGKVNGQREAKNPVKQEKSVNPPARRIYLR</sequence>
<evidence type="ECO:0000313" key="2">
    <source>
        <dbReference type="EMBL" id="KAI5420486.1"/>
    </source>
</evidence>
<dbReference type="Gramene" id="PSAT_LOCUS16369_t1">
    <property type="protein sequence ID" value="CAL5196785.1"/>
    <property type="gene ID" value="PSAT_LOCUS16369"/>
</dbReference>
<evidence type="ECO:0000256" key="1">
    <source>
        <dbReference type="SAM" id="MobiDB-lite"/>
    </source>
</evidence>
<reference evidence="2 3" key="1">
    <citation type="journal article" date="2022" name="Nat. Genet.">
        <title>Improved pea reference genome and pan-genome highlight genomic features and evolutionary characteristics.</title>
        <authorList>
            <person name="Yang T."/>
            <person name="Liu R."/>
            <person name="Luo Y."/>
            <person name="Hu S."/>
            <person name="Wang D."/>
            <person name="Wang C."/>
            <person name="Pandey M.K."/>
            <person name="Ge S."/>
            <person name="Xu Q."/>
            <person name="Li N."/>
            <person name="Li G."/>
            <person name="Huang Y."/>
            <person name="Saxena R.K."/>
            <person name="Ji Y."/>
            <person name="Li M."/>
            <person name="Yan X."/>
            <person name="He Y."/>
            <person name="Liu Y."/>
            <person name="Wang X."/>
            <person name="Xiang C."/>
            <person name="Varshney R.K."/>
            <person name="Ding H."/>
            <person name="Gao S."/>
            <person name="Zong X."/>
        </authorList>
    </citation>
    <scope>NUCLEOTIDE SEQUENCE [LARGE SCALE GENOMIC DNA]</scope>
    <source>
        <strain evidence="2 3">cv. Zhongwan 6</strain>
    </source>
</reference>
<dbReference type="Proteomes" id="UP001058974">
    <property type="component" value="Chromosome 4"/>
</dbReference>
<keyword evidence="3" id="KW-1185">Reference proteome</keyword>
<organism evidence="2 3">
    <name type="scientific">Pisum sativum</name>
    <name type="common">Garden pea</name>
    <name type="synonym">Lathyrus oleraceus</name>
    <dbReference type="NCBI Taxonomy" id="3888"/>
    <lineage>
        <taxon>Eukaryota</taxon>
        <taxon>Viridiplantae</taxon>
        <taxon>Streptophyta</taxon>
        <taxon>Embryophyta</taxon>
        <taxon>Tracheophyta</taxon>
        <taxon>Spermatophyta</taxon>
        <taxon>Magnoliopsida</taxon>
        <taxon>eudicotyledons</taxon>
        <taxon>Gunneridae</taxon>
        <taxon>Pentapetalae</taxon>
        <taxon>rosids</taxon>
        <taxon>fabids</taxon>
        <taxon>Fabales</taxon>
        <taxon>Fabaceae</taxon>
        <taxon>Papilionoideae</taxon>
        <taxon>50 kb inversion clade</taxon>
        <taxon>NPAAA clade</taxon>
        <taxon>Hologalegina</taxon>
        <taxon>IRL clade</taxon>
        <taxon>Fabeae</taxon>
        <taxon>Lathyrus</taxon>
    </lineage>
</organism>
<feature type="compositionally biased region" description="Basic and acidic residues" evidence="1">
    <location>
        <begin position="446"/>
        <end position="458"/>
    </location>
</feature>
<accession>A0A9D5AV98</accession>
<proteinExistence type="predicted"/>
<feature type="region of interest" description="Disordered" evidence="1">
    <location>
        <begin position="444"/>
        <end position="470"/>
    </location>
</feature>
<dbReference type="Gramene" id="Psat04G0432900-T1">
    <property type="protein sequence ID" value="KAI5420486.1"/>
    <property type="gene ID" value="KIW84_044329"/>
</dbReference>
<name>A0A9D5AV98_PEA</name>
<evidence type="ECO:0000313" key="3">
    <source>
        <dbReference type="Proteomes" id="UP001058974"/>
    </source>
</evidence>